<organism evidence="1 2">
    <name type="scientific">Dyella acidisoli</name>
    <dbReference type="NCBI Taxonomy" id="1867834"/>
    <lineage>
        <taxon>Bacteria</taxon>
        <taxon>Pseudomonadati</taxon>
        <taxon>Pseudomonadota</taxon>
        <taxon>Gammaproteobacteria</taxon>
        <taxon>Lysobacterales</taxon>
        <taxon>Rhodanobacteraceae</taxon>
        <taxon>Dyella</taxon>
    </lineage>
</organism>
<evidence type="ECO:0000313" key="1">
    <source>
        <dbReference type="EMBL" id="GLQ94791.1"/>
    </source>
</evidence>
<dbReference type="EMBL" id="BSOB01000046">
    <property type="protein sequence ID" value="GLQ94791.1"/>
    <property type="molecule type" value="Genomic_DNA"/>
</dbReference>
<evidence type="ECO:0000313" key="2">
    <source>
        <dbReference type="Proteomes" id="UP001156670"/>
    </source>
</evidence>
<dbReference type="Proteomes" id="UP001156670">
    <property type="component" value="Unassembled WGS sequence"/>
</dbReference>
<sequence length="75" mass="8126">MVSSTRDSRENFYAPKIPACLTPHPNPLPEGQRELVFGTVCSYPHVKAKANAPSPKVMLTSPPKAGYVGELVPHI</sequence>
<gene>
    <name evidence="1" type="ORF">GCM10007901_37430</name>
</gene>
<accession>A0ABQ5XWB2</accession>
<proteinExistence type="predicted"/>
<reference evidence="2" key="1">
    <citation type="journal article" date="2019" name="Int. J. Syst. Evol. Microbiol.">
        <title>The Global Catalogue of Microorganisms (GCM) 10K type strain sequencing project: providing services to taxonomists for standard genome sequencing and annotation.</title>
        <authorList>
            <consortium name="The Broad Institute Genomics Platform"/>
            <consortium name="The Broad Institute Genome Sequencing Center for Infectious Disease"/>
            <person name="Wu L."/>
            <person name="Ma J."/>
        </authorList>
    </citation>
    <scope>NUCLEOTIDE SEQUENCE [LARGE SCALE GENOMIC DNA]</scope>
    <source>
        <strain evidence="2">NBRC 111980</strain>
    </source>
</reference>
<name>A0ABQ5XWB2_9GAMM</name>
<comment type="caution">
    <text evidence="1">The sequence shown here is derived from an EMBL/GenBank/DDBJ whole genome shotgun (WGS) entry which is preliminary data.</text>
</comment>
<keyword evidence="2" id="KW-1185">Reference proteome</keyword>
<protein>
    <submittedName>
        <fullName evidence="1">Uncharacterized protein</fullName>
    </submittedName>
</protein>